<dbReference type="eggNOG" id="KOG2456">
    <property type="taxonomic scope" value="Eukaryota"/>
</dbReference>
<dbReference type="Gene3D" id="3.40.309.10">
    <property type="entry name" value="Aldehyde Dehydrogenase, Chain A, domain 2"/>
    <property type="match status" value="1"/>
</dbReference>
<dbReference type="PIRSF" id="PIRSF036492">
    <property type="entry name" value="ALDH"/>
    <property type="match status" value="1"/>
</dbReference>
<reference evidence="8" key="3">
    <citation type="submission" date="2018-07" db="EMBL/GenBank/DDBJ databases">
        <title>WGS assembly of Glycine max.</title>
        <authorList>
            <person name="Schmutz J."/>
            <person name="Cannon S."/>
            <person name="Schlueter J."/>
            <person name="Ma J."/>
            <person name="Mitros T."/>
            <person name="Nelson W."/>
            <person name="Hyten D."/>
            <person name="Song Q."/>
            <person name="Thelen J."/>
            <person name="Cheng J."/>
            <person name="Xu D."/>
            <person name="Hellsten U."/>
            <person name="May G."/>
            <person name="Yu Y."/>
            <person name="Sakurai T."/>
            <person name="Umezawa T."/>
            <person name="Bhattacharyya M."/>
            <person name="Sandhu D."/>
            <person name="Valliyodan B."/>
            <person name="Lindquist E."/>
            <person name="Peto M."/>
            <person name="Grant D."/>
            <person name="Shu S."/>
            <person name="Goodstein D."/>
            <person name="Barry K."/>
            <person name="Futrell-Griggs M."/>
            <person name="Abernathy B."/>
            <person name="Du J."/>
            <person name="Tian Z."/>
            <person name="Zhu L."/>
            <person name="Gill N."/>
            <person name="Joshi T."/>
            <person name="Libault M."/>
            <person name="Sethuraman A."/>
            <person name="Zhang X."/>
            <person name="Shinozaki K."/>
            <person name="Nguyen H."/>
            <person name="Wing R."/>
            <person name="Cregan P."/>
            <person name="Specht J."/>
            <person name="Grimwood J."/>
            <person name="Rokhsar D."/>
            <person name="Stacey G."/>
            <person name="Shoemaker R."/>
            <person name="Jackson S."/>
        </authorList>
    </citation>
    <scope>NUCLEOTIDE SEQUENCE</scope>
    <source>
        <tissue evidence="8">Callus</tissue>
    </source>
</reference>
<dbReference type="FunFam" id="3.40.605.10:FF:000004">
    <property type="entry name" value="Aldehyde dehydrogenase"/>
    <property type="match status" value="1"/>
</dbReference>
<dbReference type="FunFam" id="3.40.309.10:FF:000003">
    <property type="entry name" value="Aldehyde dehydrogenase"/>
    <property type="match status" value="1"/>
</dbReference>
<proteinExistence type="inferred from homology"/>
<dbReference type="PaxDb" id="3847-GLYMA16G24420.1"/>
<comment type="similarity">
    <text evidence="1 5">Belongs to the aldehyde dehydrogenase family.</text>
</comment>
<dbReference type="RefSeq" id="XP_003547955.2">
    <property type="nucleotide sequence ID" value="XM_003547907.5"/>
</dbReference>
<feature type="active site" evidence="6">
    <location>
        <position position="296"/>
    </location>
</feature>
<dbReference type="HOGENOM" id="CLU_005391_3_0_1"/>
<evidence type="ECO:0000256" key="5">
    <source>
        <dbReference type="PIRNR" id="PIRNR036492"/>
    </source>
</evidence>
<dbReference type="PANTHER" id="PTHR43570">
    <property type="entry name" value="ALDEHYDE DEHYDROGENASE"/>
    <property type="match status" value="1"/>
</dbReference>
<dbReference type="InterPro" id="IPR012394">
    <property type="entry name" value="Aldehyde_DH_NAD(P)"/>
</dbReference>
<dbReference type="GO" id="GO:0006081">
    <property type="term" value="P:aldehyde metabolic process"/>
    <property type="evidence" value="ECO:0000318"/>
    <property type="project" value="GO_Central"/>
</dbReference>
<evidence type="ECO:0000313" key="10">
    <source>
        <dbReference type="Proteomes" id="UP000008827"/>
    </source>
</evidence>
<feature type="domain" description="Aldehyde dehydrogenase" evidence="7">
    <location>
        <begin position="51"/>
        <end position="484"/>
    </location>
</feature>
<evidence type="ECO:0000256" key="1">
    <source>
        <dbReference type="ARBA" id="ARBA00009986"/>
    </source>
</evidence>
<gene>
    <name evidence="9" type="primary">ALDH3F2</name>
    <name evidence="8" type="ORF">GLYMA_16G131700</name>
</gene>
<dbReference type="PANTHER" id="PTHR43570:SF17">
    <property type="entry name" value="ALDEHYDE DEHYDROGENASE FAMILY 3 MEMBER F1"/>
    <property type="match status" value="1"/>
</dbReference>
<evidence type="ECO:0000313" key="9">
    <source>
        <dbReference type="EnsemblPlants" id="KRH08130"/>
    </source>
</evidence>
<name>I1MN90_SOYBN</name>
<dbReference type="GO" id="GO:0009414">
    <property type="term" value="P:response to water deprivation"/>
    <property type="evidence" value="ECO:0007669"/>
    <property type="project" value="UniProtKB-ARBA"/>
</dbReference>
<dbReference type="InterPro" id="IPR016161">
    <property type="entry name" value="Ald_DH/histidinol_DH"/>
</dbReference>
<dbReference type="SUPFAM" id="SSF53720">
    <property type="entry name" value="ALDH-like"/>
    <property type="match status" value="1"/>
</dbReference>
<dbReference type="OMA" id="AVANCIV"/>
<dbReference type="Proteomes" id="UP000008827">
    <property type="component" value="Chromosome 16"/>
</dbReference>
<sequence>MRPPHYKYSCPHEWEGSVEENKKEKENNQYDNFAILVVDQGRSIAMDIGGEVEETVRELRQYFKTGKTKSVTWRKNQLTALLDLVHENEDAIFKALHQDLGKHPVEAYRDEVGGVEKSASNALSCVEKWMAPKKSDIPFLFFPAKGEVLSEPLGVVLIFSSWNFPIILTLDPIIGAISAGNVVVIKPSEQSPASSSFLATTIPRYLDSNAIKVIEGGPDVCEQLLLQKWDKIFFTGSPRVASVVMSAAAKNLTPVTLELGGKCPAILDSLPNPLEFKLAVKRIVGGKWGPCSGQACIAIDYLLVEKKFSYALIELLKKIIRRFYGENPVESKVISRILNKQHFERLCNLLKDPLVAASIVHGGSVDEENLFIEPTILLDPPLDSQIMSEEIFGPLLPIITMDKIQESIEFINAKPKPLAIYAFTKDETFKRNILSETSSGSVVFNDTMVQFLCDTLPFGGVGQSGFGRYHGKYSFDTFSHEKAVMHRKLFLEIEPRYPPWSKFKLEFIRLAYRLNYFGLLLHMLGLKRYK</sequence>
<keyword evidence="3" id="KW-0520">NAD</keyword>
<evidence type="ECO:0000259" key="7">
    <source>
        <dbReference type="Pfam" id="PF00171"/>
    </source>
</evidence>
<keyword evidence="10" id="KW-1185">Reference proteome</keyword>
<keyword evidence="2 5" id="KW-0560">Oxidoreductase</keyword>
<evidence type="ECO:0000256" key="4">
    <source>
        <dbReference type="ARBA" id="ARBA00049194"/>
    </source>
</evidence>
<evidence type="ECO:0000256" key="6">
    <source>
        <dbReference type="PIRSR" id="PIRSR036492-1"/>
    </source>
</evidence>
<dbReference type="Pfam" id="PF00171">
    <property type="entry name" value="Aldedh"/>
    <property type="match status" value="1"/>
</dbReference>
<dbReference type="EMBL" id="CM000849">
    <property type="protein sequence ID" value="KRH08130.1"/>
    <property type="molecule type" value="Genomic_DNA"/>
</dbReference>
<dbReference type="Gramene" id="KRH08130">
    <property type="protein sequence ID" value="KRH08130"/>
    <property type="gene ID" value="GLYMA_16G131700"/>
</dbReference>
<dbReference type="EnsemblPlants" id="KRH08130">
    <property type="protein sequence ID" value="KRH08130"/>
    <property type="gene ID" value="GLYMA_16G131700"/>
</dbReference>
<evidence type="ECO:0000256" key="3">
    <source>
        <dbReference type="ARBA" id="ARBA00023027"/>
    </source>
</evidence>
<dbReference type="GO" id="GO:0009737">
    <property type="term" value="P:response to abscisic acid"/>
    <property type="evidence" value="ECO:0007669"/>
    <property type="project" value="UniProtKB-ARBA"/>
</dbReference>
<dbReference type="AlphaFoldDB" id="I1MN90"/>
<organism evidence="8">
    <name type="scientific">Glycine max</name>
    <name type="common">Soybean</name>
    <name type="synonym">Glycine hispida</name>
    <dbReference type="NCBI Taxonomy" id="3847"/>
    <lineage>
        <taxon>Eukaryota</taxon>
        <taxon>Viridiplantae</taxon>
        <taxon>Streptophyta</taxon>
        <taxon>Embryophyta</taxon>
        <taxon>Tracheophyta</taxon>
        <taxon>Spermatophyta</taxon>
        <taxon>Magnoliopsida</taxon>
        <taxon>eudicotyledons</taxon>
        <taxon>Gunneridae</taxon>
        <taxon>Pentapetalae</taxon>
        <taxon>rosids</taxon>
        <taxon>fabids</taxon>
        <taxon>Fabales</taxon>
        <taxon>Fabaceae</taxon>
        <taxon>Papilionoideae</taxon>
        <taxon>50 kb inversion clade</taxon>
        <taxon>NPAAA clade</taxon>
        <taxon>indigoferoid/millettioid clade</taxon>
        <taxon>Phaseoleae</taxon>
        <taxon>Glycine</taxon>
        <taxon>Glycine subgen. Soja</taxon>
    </lineage>
</organism>
<feature type="active site" evidence="6">
    <location>
        <position position="258"/>
    </location>
</feature>
<dbReference type="GO" id="GO:0005737">
    <property type="term" value="C:cytoplasm"/>
    <property type="evidence" value="ECO:0000318"/>
    <property type="project" value="GO_Central"/>
</dbReference>
<dbReference type="InterPro" id="IPR016162">
    <property type="entry name" value="Ald_DH_N"/>
</dbReference>
<accession>I1MN90</accession>
<dbReference type="GO" id="GO:0004029">
    <property type="term" value="F:aldehyde dehydrogenase (NAD+) activity"/>
    <property type="evidence" value="ECO:0000318"/>
    <property type="project" value="GO_Central"/>
</dbReference>
<dbReference type="GeneID" id="100808513"/>
<evidence type="ECO:0000313" key="8">
    <source>
        <dbReference type="EMBL" id="KRH08130.1"/>
    </source>
</evidence>
<dbReference type="InterPro" id="IPR015590">
    <property type="entry name" value="Aldehyde_DH_dom"/>
</dbReference>
<dbReference type="Gene3D" id="3.40.605.10">
    <property type="entry name" value="Aldehyde Dehydrogenase, Chain A, domain 1"/>
    <property type="match status" value="1"/>
</dbReference>
<dbReference type="SMR" id="I1MN90"/>
<protein>
    <recommendedName>
        <fullName evidence="5">Aldehyde dehydrogenase</fullName>
    </recommendedName>
</protein>
<dbReference type="STRING" id="3847.I1MN90"/>
<reference evidence="8 9" key="1">
    <citation type="journal article" date="2010" name="Nature">
        <title>Genome sequence of the palaeopolyploid soybean.</title>
        <authorList>
            <person name="Schmutz J."/>
            <person name="Cannon S.B."/>
            <person name="Schlueter J."/>
            <person name="Ma J."/>
            <person name="Mitros T."/>
            <person name="Nelson W."/>
            <person name="Hyten D.L."/>
            <person name="Song Q."/>
            <person name="Thelen J.J."/>
            <person name="Cheng J."/>
            <person name="Xu D."/>
            <person name="Hellsten U."/>
            <person name="May G.D."/>
            <person name="Yu Y."/>
            <person name="Sakurai T."/>
            <person name="Umezawa T."/>
            <person name="Bhattacharyya M.K."/>
            <person name="Sandhu D."/>
            <person name="Valliyodan B."/>
            <person name="Lindquist E."/>
            <person name="Peto M."/>
            <person name="Grant D."/>
            <person name="Shu S."/>
            <person name="Goodstein D."/>
            <person name="Barry K."/>
            <person name="Futrell-Griggs M."/>
            <person name="Abernathy B."/>
            <person name="Du J."/>
            <person name="Tian Z."/>
            <person name="Zhu L."/>
            <person name="Gill N."/>
            <person name="Joshi T."/>
            <person name="Libault M."/>
            <person name="Sethuraman A."/>
            <person name="Zhang X.-C."/>
            <person name="Shinozaki K."/>
            <person name="Nguyen H.T."/>
            <person name="Wing R.A."/>
            <person name="Cregan P."/>
            <person name="Specht J."/>
            <person name="Grimwood J."/>
            <person name="Rokhsar D."/>
            <person name="Stacey G."/>
            <person name="Shoemaker R.C."/>
            <person name="Jackson S.A."/>
        </authorList>
    </citation>
    <scope>NUCLEOTIDE SEQUENCE [LARGE SCALE GENOMIC DNA]</scope>
    <source>
        <strain evidence="9">cv. Williams 82</strain>
        <tissue evidence="8">Callus</tissue>
    </source>
</reference>
<evidence type="ECO:0000256" key="2">
    <source>
        <dbReference type="ARBA" id="ARBA00023002"/>
    </source>
</evidence>
<reference evidence="9" key="2">
    <citation type="submission" date="2018-02" db="UniProtKB">
        <authorList>
            <consortium name="EnsemblPlants"/>
        </authorList>
    </citation>
    <scope>IDENTIFICATION</scope>
    <source>
        <strain evidence="9">Williams 82</strain>
    </source>
</reference>
<comment type="catalytic activity">
    <reaction evidence="4">
        <text>an aldehyde + NAD(+) + H2O = a carboxylate + NADH + 2 H(+)</text>
        <dbReference type="Rhea" id="RHEA:16185"/>
        <dbReference type="ChEBI" id="CHEBI:15377"/>
        <dbReference type="ChEBI" id="CHEBI:15378"/>
        <dbReference type="ChEBI" id="CHEBI:17478"/>
        <dbReference type="ChEBI" id="CHEBI:29067"/>
        <dbReference type="ChEBI" id="CHEBI:57540"/>
        <dbReference type="ChEBI" id="CHEBI:57945"/>
        <dbReference type="EC" id="1.2.1.3"/>
    </reaction>
</comment>
<dbReference type="InterPro" id="IPR016163">
    <property type="entry name" value="Ald_DH_C"/>
</dbReference>